<dbReference type="EMBL" id="JAFDVH010000009">
    <property type="protein sequence ID" value="KAG7470745.1"/>
    <property type="molecule type" value="Genomic_DNA"/>
</dbReference>
<keyword evidence="2" id="KW-1185">Reference proteome</keyword>
<comment type="caution">
    <text evidence="1">The sequence shown here is derived from an EMBL/GenBank/DDBJ whole genome shotgun (WGS) entry which is preliminary data.</text>
</comment>
<dbReference type="Gene3D" id="1.20.1250.70">
    <property type="entry name" value="Interleukin-15/Interleukin-21"/>
    <property type="match status" value="1"/>
</dbReference>
<dbReference type="Proteomes" id="UP001046870">
    <property type="component" value="Chromosome 9"/>
</dbReference>
<evidence type="ECO:0000313" key="2">
    <source>
        <dbReference type="Proteomes" id="UP001046870"/>
    </source>
</evidence>
<proteinExistence type="predicted"/>
<dbReference type="SUPFAM" id="SSF47266">
    <property type="entry name" value="4-helical cytokines"/>
    <property type="match status" value="1"/>
</dbReference>
<sequence>MLWGRRKGKPSRCFSAALGLLYMGVMATVWARGPQGCRREIIGVVEGILKDVSRMNSTDEGLYTPNVNDYKKCPASTLRCFAEESKVLVYLNPNLSGQLTRRLMSISQKDWEREHCPQCEVHRAEPLETFLRTLYGILQLWCDSADQGNRRGR</sequence>
<dbReference type="AlphaFoldDB" id="A0A9D3T5D5"/>
<reference evidence="1" key="1">
    <citation type="submission" date="2021-01" db="EMBL/GenBank/DDBJ databases">
        <authorList>
            <person name="Zahm M."/>
            <person name="Roques C."/>
            <person name="Cabau C."/>
            <person name="Klopp C."/>
            <person name="Donnadieu C."/>
            <person name="Jouanno E."/>
            <person name="Lampietro C."/>
            <person name="Louis A."/>
            <person name="Herpin A."/>
            <person name="Echchiki A."/>
            <person name="Berthelot C."/>
            <person name="Parey E."/>
            <person name="Roest-Crollius H."/>
            <person name="Braasch I."/>
            <person name="Postlethwait J."/>
            <person name="Bobe J."/>
            <person name="Montfort J."/>
            <person name="Bouchez O."/>
            <person name="Begum T."/>
            <person name="Mejri S."/>
            <person name="Adams A."/>
            <person name="Chen W.-J."/>
            <person name="Guiguen Y."/>
        </authorList>
    </citation>
    <scope>NUCLEOTIDE SEQUENCE</scope>
    <source>
        <strain evidence="1">YG-15Mar2019-1</strain>
        <tissue evidence="1">Brain</tissue>
    </source>
</reference>
<accession>A0A9D3T5D5</accession>
<dbReference type="InterPro" id="IPR009079">
    <property type="entry name" value="4_helix_cytokine-like_core"/>
</dbReference>
<organism evidence="1 2">
    <name type="scientific">Megalops atlanticus</name>
    <name type="common">Tarpon</name>
    <name type="synonym">Clupea gigantea</name>
    <dbReference type="NCBI Taxonomy" id="7932"/>
    <lineage>
        <taxon>Eukaryota</taxon>
        <taxon>Metazoa</taxon>
        <taxon>Chordata</taxon>
        <taxon>Craniata</taxon>
        <taxon>Vertebrata</taxon>
        <taxon>Euteleostomi</taxon>
        <taxon>Actinopterygii</taxon>
        <taxon>Neopterygii</taxon>
        <taxon>Teleostei</taxon>
        <taxon>Elopiformes</taxon>
        <taxon>Megalopidae</taxon>
        <taxon>Megalops</taxon>
    </lineage>
</organism>
<evidence type="ECO:0008006" key="3">
    <source>
        <dbReference type="Google" id="ProtNLM"/>
    </source>
</evidence>
<gene>
    <name evidence="1" type="ORF">MATL_G00117050</name>
</gene>
<evidence type="ECO:0000313" key="1">
    <source>
        <dbReference type="EMBL" id="KAG7470745.1"/>
    </source>
</evidence>
<dbReference type="OrthoDB" id="8858214at2759"/>
<name>A0A9D3T5D5_MEGAT</name>
<protein>
    <recommendedName>
        <fullName evidence="3">Interleukin</fullName>
    </recommendedName>
</protein>